<dbReference type="AlphaFoldDB" id="A0A2A4I9L1"/>
<evidence type="ECO:0000256" key="1">
    <source>
        <dbReference type="ARBA" id="ARBA00022679"/>
    </source>
</evidence>
<keyword evidence="4" id="KW-1185">Reference proteome</keyword>
<dbReference type="PANTHER" id="PTHR12788:SF10">
    <property type="entry name" value="PROTEIN-TYROSINE SULFOTRANSFERASE"/>
    <property type="match status" value="1"/>
</dbReference>
<dbReference type="EMBL" id="NWVC01000003">
    <property type="protein sequence ID" value="PCG14684.1"/>
    <property type="molecule type" value="Genomic_DNA"/>
</dbReference>
<dbReference type="RefSeq" id="WP_096640849.1">
    <property type="nucleotide sequence ID" value="NZ_JBHIWA010000050.1"/>
</dbReference>
<dbReference type="InterPro" id="IPR027417">
    <property type="entry name" value="P-loop_NTPase"/>
</dbReference>
<evidence type="ECO:0000313" key="3">
    <source>
        <dbReference type="EMBL" id="PCG14684.1"/>
    </source>
</evidence>
<dbReference type="InterPro" id="IPR026634">
    <property type="entry name" value="TPST-like"/>
</dbReference>
<comment type="caution">
    <text evidence="3">The sequence shown here is derived from an EMBL/GenBank/DDBJ whole genome shotgun (WGS) entry which is preliminary data.</text>
</comment>
<dbReference type="SUPFAM" id="SSF48452">
    <property type="entry name" value="TPR-like"/>
    <property type="match status" value="1"/>
</dbReference>
<accession>A0A2A4I9L1</accession>
<reference evidence="3 4" key="1">
    <citation type="submission" date="2017-09" db="EMBL/GenBank/DDBJ databases">
        <title>Sphingomonas adhaesiva DSM 7418, whole genome shotgun sequence.</title>
        <authorList>
            <person name="Feng G."/>
            <person name="Zhu H."/>
        </authorList>
    </citation>
    <scope>NUCLEOTIDE SEQUENCE [LARGE SCALE GENOMIC DNA]</scope>
    <source>
        <strain evidence="3 4">DSM 7418</strain>
    </source>
</reference>
<organism evidence="3 4">
    <name type="scientific">Sphingomonas adhaesiva</name>
    <dbReference type="NCBI Taxonomy" id="28212"/>
    <lineage>
        <taxon>Bacteria</taxon>
        <taxon>Pseudomonadati</taxon>
        <taxon>Pseudomonadota</taxon>
        <taxon>Alphaproteobacteria</taxon>
        <taxon>Sphingomonadales</taxon>
        <taxon>Sphingomonadaceae</taxon>
        <taxon>Sphingomonas</taxon>
    </lineage>
</organism>
<protein>
    <submittedName>
        <fullName evidence="3">Uncharacterized protein</fullName>
    </submittedName>
</protein>
<dbReference type="Pfam" id="PF14559">
    <property type="entry name" value="TPR_19"/>
    <property type="match status" value="1"/>
</dbReference>
<keyword evidence="1" id="KW-0808">Transferase</keyword>
<dbReference type="Proteomes" id="UP000218323">
    <property type="component" value="Unassembled WGS sequence"/>
</dbReference>
<dbReference type="SUPFAM" id="SSF52540">
    <property type="entry name" value="P-loop containing nucleoside triphosphate hydrolases"/>
    <property type="match status" value="1"/>
</dbReference>
<feature type="region of interest" description="Disordered" evidence="2">
    <location>
        <begin position="502"/>
        <end position="523"/>
    </location>
</feature>
<name>A0A2A4I9L1_9SPHN</name>
<dbReference type="GO" id="GO:0008476">
    <property type="term" value="F:protein-tyrosine sulfotransferase activity"/>
    <property type="evidence" value="ECO:0007669"/>
    <property type="project" value="InterPro"/>
</dbReference>
<sequence length="559" mass="60023">MNRTASIDSLRQALHAGRAAAVAQAAAQQLAATPDDIDLLEIAALAAEACGDPARAERCLRHLVTVAPDALWARDDLAHFLLRHGRDDEAEAVARDTIAIAPDGPAAHAFVGQRMIQREALVEGAWHLRVARRHLPAAQAAQLAPALGRALLRLGEPQDAAALAREALAAAPGALDAAILATEAAEQSGDAPAAEAAFAHAERIAAAAGRDVALLDARVLAIGGRWREALAQLDRLPDDAGGAALLLRGRLRDRAGRHEAAWRDLVAGKARLARPYDRDAVDRRFAQQRTWPAVLPAAPPRGDVAQPVFIMGMPRSGTTLLEQILSAHPDIRAGGELPFVAQLRGFAHGLLGTDLPLPVSVARLRIADRHHLPALFRDFYLARARQYGLDGGARFFTDKMPLNEVDAPLIRLAFPDAPLLLMRRHPLDTLVSMMAHDMTHGANCAYRLEDAAHHLAGVSDLVVDYRERLGIAPLVVRYEDLVTDAAAQVARVMAAIGLPPHPAQRDFHRQSRHAPTPSHAQVREPLHARSVERWRAHAASLAPVVPVVAAALERGGHTV</sequence>
<gene>
    <name evidence="3" type="ORF">COA07_09325</name>
</gene>
<evidence type="ECO:0000313" key="4">
    <source>
        <dbReference type="Proteomes" id="UP000218323"/>
    </source>
</evidence>
<proteinExistence type="predicted"/>
<dbReference type="Gene3D" id="3.40.50.300">
    <property type="entry name" value="P-loop containing nucleotide triphosphate hydrolases"/>
    <property type="match status" value="1"/>
</dbReference>
<evidence type="ECO:0000256" key="2">
    <source>
        <dbReference type="SAM" id="MobiDB-lite"/>
    </source>
</evidence>
<dbReference type="PANTHER" id="PTHR12788">
    <property type="entry name" value="PROTEIN-TYROSINE SULFOTRANSFERASE 2"/>
    <property type="match status" value="1"/>
</dbReference>
<dbReference type="Pfam" id="PF13469">
    <property type="entry name" value="Sulfotransfer_3"/>
    <property type="match status" value="1"/>
</dbReference>
<dbReference type="Gene3D" id="1.25.40.10">
    <property type="entry name" value="Tetratricopeptide repeat domain"/>
    <property type="match status" value="1"/>
</dbReference>
<dbReference type="InterPro" id="IPR011990">
    <property type="entry name" value="TPR-like_helical_dom_sf"/>
</dbReference>